<feature type="compositionally biased region" description="Basic and acidic residues" evidence="1">
    <location>
        <begin position="179"/>
        <end position="191"/>
    </location>
</feature>
<organism evidence="3 4">
    <name type="scientific">Neiella marina</name>
    <dbReference type="NCBI Taxonomy" id="508461"/>
    <lineage>
        <taxon>Bacteria</taxon>
        <taxon>Pseudomonadati</taxon>
        <taxon>Pseudomonadota</taxon>
        <taxon>Gammaproteobacteria</taxon>
        <taxon>Alteromonadales</taxon>
        <taxon>Echinimonadaceae</taxon>
        <taxon>Neiella</taxon>
    </lineage>
</organism>
<evidence type="ECO:0000256" key="2">
    <source>
        <dbReference type="SAM" id="Phobius"/>
    </source>
</evidence>
<sequence length="215" mass="24240">MKLDAALIGLLGVFVGAILAVMKDWWFHRARQKEERAYLAIQISCLLERFVSGCLDVVNDDGLFQGQRDSQGCLSVQVSAPQFEPLQIDVNWKCLPASLMYSVLRFPSKVDDANAYISAVWEFAASPPDYDELFEARIEKFSELGLLAISLTDELRRLAKLPISPLNDEWDPKEELAKANHQVKMEIESRVRRQQGAMRQMSTQKQGSDSSGTTK</sequence>
<evidence type="ECO:0000313" key="3">
    <source>
        <dbReference type="EMBL" id="GGA85888.1"/>
    </source>
</evidence>
<gene>
    <name evidence="3" type="ORF">GCM10011369_29910</name>
</gene>
<evidence type="ECO:0000313" key="4">
    <source>
        <dbReference type="Proteomes" id="UP000619743"/>
    </source>
</evidence>
<keyword evidence="4" id="KW-1185">Reference proteome</keyword>
<accession>A0A8J2U8B6</accession>
<evidence type="ECO:0000256" key="1">
    <source>
        <dbReference type="SAM" id="MobiDB-lite"/>
    </source>
</evidence>
<reference evidence="4" key="1">
    <citation type="journal article" date="2019" name="Int. J. Syst. Evol. Microbiol.">
        <title>The Global Catalogue of Microorganisms (GCM) 10K type strain sequencing project: providing services to taxonomists for standard genome sequencing and annotation.</title>
        <authorList>
            <consortium name="The Broad Institute Genomics Platform"/>
            <consortium name="The Broad Institute Genome Sequencing Center for Infectious Disease"/>
            <person name="Wu L."/>
            <person name="Ma J."/>
        </authorList>
    </citation>
    <scope>NUCLEOTIDE SEQUENCE [LARGE SCALE GENOMIC DNA]</scope>
    <source>
        <strain evidence="4">CGMCC 1.10130</strain>
    </source>
</reference>
<dbReference type="AlphaFoldDB" id="A0A8J2U8B6"/>
<keyword evidence="2" id="KW-0472">Membrane</keyword>
<keyword evidence="2" id="KW-1133">Transmembrane helix</keyword>
<dbReference type="Proteomes" id="UP000619743">
    <property type="component" value="Unassembled WGS sequence"/>
</dbReference>
<dbReference type="RefSeq" id="WP_087506974.1">
    <property type="nucleotide sequence ID" value="NZ_BMDX01000019.1"/>
</dbReference>
<dbReference type="OrthoDB" id="6883592at2"/>
<protein>
    <submittedName>
        <fullName evidence="3">Uncharacterized protein</fullName>
    </submittedName>
</protein>
<feature type="transmembrane region" description="Helical" evidence="2">
    <location>
        <begin position="6"/>
        <end position="26"/>
    </location>
</feature>
<comment type="caution">
    <text evidence="3">The sequence shown here is derived from an EMBL/GenBank/DDBJ whole genome shotgun (WGS) entry which is preliminary data.</text>
</comment>
<feature type="region of interest" description="Disordered" evidence="1">
    <location>
        <begin position="179"/>
        <end position="215"/>
    </location>
</feature>
<name>A0A8J2U8B6_9GAMM</name>
<dbReference type="EMBL" id="BMDX01000019">
    <property type="protein sequence ID" value="GGA85888.1"/>
    <property type="molecule type" value="Genomic_DNA"/>
</dbReference>
<proteinExistence type="predicted"/>
<keyword evidence="2" id="KW-0812">Transmembrane</keyword>
<feature type="compositionally biased region" description="Polar residues" evidence="1">
    <location>
        <begin position="200"/>
        <end position="215"/>
    </location>
</feature>